<dbReference type="InterPro" id="IPR003439">
    <property type="entry name" value="ABC_transporter-like_ATP-bd"/>
</dbReference>
<dbReference type="Proteomes" id="UP000015101">
    <property type="component" value="Unassembled WGS sequence"/>
</dbReference>
<feature type="transmembrane region" description="Helical" evidence="42">
    <location>
        <begin position="328"/>
        <end position="348"/>
    </location>
</feature>
<evidence type="ECO:0000256" key="37">
    <source>
        <dbReference type="ARBA" id="ARBA00048455"/>
    </source>
</evidence>
<dbReference type="PANTHER" id="PTHR24221">
    <property type="entry name" value="ATP-BINDING CASSETTE SUB-FAMILY B"/>
    <property type="match status" value="1"/>
</dbReference>
<evidence type="ECO:0000313" key="47">
    <source>
        <dbReference type="Proteomes" id="UP000015101"/>
    </source>
</evidence>
<dbReference type="SMART" id="SM00382">
    <property type="entry name" value="AAA"/>
    <property type="match status" value="1"/>
</dbReference>
<evidence type="ECO:0000256" key="40">
    <source>
        <dbReference type="ARBA" id="ARBA00049398"/>
    </source>
</evidence>
<evidence type="ECO:0000256" key="5">
    <source>
        <dbReference type="ARBA" id="ARBA00004414"/>
    </source>
</evidence>
<dbReference type="Gene3D" id="3.40.50.300">
    <property type="entry name" value="P-loop containing nucleotide triphosphate hydrolases"/>
    <property type="match status" value="1"/>
</dbReference>
<comment type="subcellular location">
    <subcellularLocation>
        <location evidence="8">Cell membrane</location>
        <topology evidence="8">Multi-pass membrane protein</topology>
    </subcellularLocation>
    <subcellularLocation>
        <location evidence="1">Early endosome membrane</location>
    </subcellularLocation>
    <subcellularLocation>
        <location evidence="6">Endoplasmic reticulum membrane</location>
        <topology evidence="6">Multi-pass membrane protein</topology>
    </subcellularLocation>
    <subcellularLocation>
        <location evidence="3">Endosome membrane</location>
        <topology evidence="3">Multi-pass membrane protein</topology>
    </subcellularLocation>
    <subcellularLocation>
        <location evidence="2">Endosome</location>
        <location evidence="2">Multivesicular body membrane</location>
    </subcellularLocation>
    <subcellularLocation>
        <location evidence="9">Golgi apparatus membrane</location>
        <topology evidence="9">Multi-pass membrane protein</topology>
    </subcellularLocation>
    <subcellularLocation>
        <location evidence="5">Late endosome membrane</location>
    </subcellularLocation>
    <subcellularLocation>
        <location evidence="10">Lysosome membrane</location>
    </subcellularLocation>
    <subcellularLocation>
        <location evidence="28">Melanosome membrane</location>
    </subcellularLocation>
    <subcellularLocation>
        <location evidence="4">Mitochondrion outer membrane</location>
        <topology evidence="4">Multi-pass membrane protein</topology>
    </subcellularLocation>
    <subcellularLocation>
        <location evidence="7">Secreted</location>
        <location evidence="7">Extracellular exosome</location>
    </subcellularLocation>
</comment>
<keyword evidence="27" id="KW-0458">Lysosome</keyword>
<feature type="region of interest" description="Disordered" evidence="41">
    <location>
        <begin position="735"/>
        <end position="766"/>
    </location>
</feature>
<dbReference type="FunFam" id="1.20.1560.10:FF:000022">
    <property type="entry name" value="ATP-binding cassette sub-family B member 6, mitochondrial"/>
    <property type="match status" value="1"/>
</dbReference>
<evidence type="ECO:0000256" key="15">
    <source>
        <dbReference type="ARBA" id="ARBA00022692"/>
    </source>
</evidence>
<keyword evidence="23" id="KW-0333">Golgi apparatus</keyword>
<dbReference type="GO" id="GO:0005789">
    <property type="term" value="C:endoplasmic reticulum membrane"/>
    <property type="evidence" value="ECO:0007669"/>
    <property type="project" value="UniProtKB-SubCell"/>
</dbReference>
<feature type="transmembrane region" description="Helical" evidence="42">
    <location>
        <begin position="26"/>
        <end position="49"/>
    </location>
</feature>
<feature type="transmembrane region" description="Helical" evidence="42">
    <location>
        <begin position="402"/>
        <end position="425"/>
    </location>
</feature>
<evidence type="ECO:0000256" key="31">
    <source>
        <dbReference type="ARBA" id="ARBA00024439"/>
    </source>
</evidence>
<dbReference type="HOGENOM" id="CLU_000604_32_0_1"/>
<keyword evidence="18" id="KW-1000">Mitochondrion outer membrane</keyword>
<comment type="catalytic activity">
    <reaction evidence="34">
        <text>coproporphyrinogen III(in) + ATP + H2O = coproporphyrinogen III(out) + ADP + phosphate + H(+)</text>
        <dbReference type="Rhea" id="RHEA:66680"/>
        <dbReference type="ChEBI" id="CHEBI:15377"/>
        <dbReference type="ChEBI" id="CHEBI:15378"/>
        <dbReference type="ChEBI" id="CHEBI:30616"/>
        <dbReference type="ChEBI" id="CHEBI:43474"/>
        <dbReference type="ChEBI" id="CHEBI:57309"/>
        <dbReference type="ChEBI" id="CHEBI:456216"/>
    </reaction>
    <physiologicalReaction direction="left-to-right" evidence="34">
        <dbReference type="Rhea" id="RHEA:66681"/>
    </physiologicalReaction>
</comment>
<sequence length="901" mass="103277">MKLISFCDPTSNLTSVWFNKGFSPCFFYTLFPSLLLAISLIFGLSQLFFYRKYAIRLESYQISYSPWFTIQLTLPIFLSIEALARVIIEVVVINKGVAYGYQIMCNVFLIVSWLVIVIVTYVECRWTLPSIPTRGHGLVVLVFVTLAFVIENLTFLSYFSPLWWFEERSRSNNIELGLFCARYFFTSFYFILTLCAPGTMANRPAGYQPLPGYDGDDPLISIERGIQNVNGAFQGRDRQRSTWMGFKKKMILLWPFMWPRGSLPLQFCVFVCFLLLIAGRVVNLFTPIYYKLIIDSLTITNQTEESKTGDGSTRAYTLSELQFRWDYILTYVFLWFLQGGSMGLLNGIRSFLWTWVQQYTTRAVEVRLFSHLHSLSLRWHLTRKTGEVLRIMDRGTNSINSLLNYIIFNIFPTIADIFIAIIFFLTAFNTWFAFIIFITMLVYLISTIILTEWRTKFKRDMNRLDNEMNAKAVDSLLNFETVKYYGAEAFEIERYRDAILSFQKAEWISMSSLNLLNCMQNFIITLGLLAGSLLCAWYVVDGTKGLTVGDYVLFGTYMLQLYTPLNWFGTYYRMIQQAFIDMENMFDLLKEKQEIKDAPEANELIVTRGEVEFRNVSFHYRPDHQILTNISFVVPPGKTVALVGPSGAGKSTIIRLIFRFYDIQSGSITIDGQDISKVQQRSLRSLIGVVPQDTVLFNNDIEYNIRYGRVGATSGEVEDAARVAEIHDRIMTFPEGGSDYDCDGDEYDDDDHHHPYDGDDDDDDGYSDGYKTMVGERGLKLSGGEKQRVAIARTVLKAPAFVLLDEATSALDTKTERQIQSSLAKVCENRTTIIVAHRLSTIIHADKIIVLKDGCIVESGRHEELLEIEDGVYTNMWNQQLTKQDDSPITDSFNSSQRNEG</sequence>
<keyword evidence="20" id="KW-0067">ATP-binding</keyword>
<evidence type="ECO:0000256" key="29">
    <source>
        <dbReference type="ARBA" id="ARBA00024363"/>
    </source>
</evidence>
<evidence type="ECO:0000256" key="17">
    <source>
        <dbReference type="ARBA" id="ARBA00022753"/>
    </source>
</evidence>
<keyword evidence="16" id="KW-0547">Nucleotide-binding</keyword>
<dbReference type="GO" id="GO:0005741">
    <property type="term" value="C:mitochondrial outer membrane"/>
    <property type="evidence" value="ECO:0007669"/>
    <property type="project" value="UniProtKB-SubCell"/>
</dbReference>
<feature type="transmembrane region" description="Helical" evidence="42">
    <location>
        <begin position="552"/>
        <end position="572"/>
    </location>
</feature>
<dbReference type="InterPro" id="IPR003593">
    <property type="entry name" value="AAA+_ATPase"/>
</dbReference>
<dbReference type="GO" id="GO:0005576">
    <property type="term" value="C:extracellular region"/>
    <property type="evidence" value="ECO:0007669"/>
    <property type="project" value="UniProtKB-SubCell"/>
</dbReference>
<dbReference type="GO" id="GO:0000139">
    <property type="term" value="C:Golgi membrane"/>
    <property type="evidence" value="ECO:0007669"/>
    <property type="project" value="UniProtKB-SubCell"/>
</dbReference>
<evidence type="ECO:0000256" key="25">
    <source>
        <dbReference type="ARBA" id="ARBA00023136"/>
    </source>
</evidence>
<keyword evidence="47" id="KW-1185">Reference proteome</keyword>
<evidence type="ECO:0000256" key="3">
    <source>
        <dbReference type="ARBA" id="ARBA00004337"/>
    </source>
</evidence>
<evidence type="ECO:0000256" key="11">
    <source>
        <dbReference type="ARBA" id="ARBA00011738"/>
    </source>
</evidence>
<evidence type="ECO:0000256" key="14">
    <source>
        <dbReference type="ARBA" id="ARBA00022525"/>
    </source>
</evidence>
<dbReference type="InterPro" id="IPR027417">
    <property type="entry name" value="P-loop_NTPase"/>
</dbReference>
<feature type="transmembrane region" description="Helical" evidence="42">
    <location>
        <begin position="522"/>
        <end position="540"/>
    </location>
</feature>
<evidence type="ECO:0000256" key="22">
    <source>
        <dbReference type="ARBA" id="ARBA00022989"/>
    </source>
</evidence>
<evidence type="ECO:0000256" key="28">
    <source>
        <dbReference type="ARBA" id="ARBA00024320"/>
    </source>
</evidence>
<evidence type="ECO:0000256" key="36">
    <source>
        <dbReference type="ARBA" id="ARBA00048309"/>
    </source>
</evidence>
<name>T1FTW6_HELRO</name>
<evidence type="ECO:0000256" key="30">
    <source>
        <dbReference type="ARBA" id="ARBA00024385"/>
    </source>
</evidence>
<dbReference type="EMBL" id="AMQM01005166">
    <property type="status" value="NOT_ANNOTATED_CDS"/>
    <property type="molecule type" value="Genomic_DNA"/>
</dbReference>
<comment type="subunit">
    <text evidence="11">Homodimer.</text>
</comment>
<feature type="transmembrane region" description="Helical" evidence="42">
    <location>
        <begin position="99"/>
        <end position="124"/>
    </location>
</feature>
<dbReference type="CDD" id="cd18581">
    <property type="entry name" value="ABC_6TM_ABCB6"/>
    <property type="match status" value="1"/>
</dbReference>
<evidence type="ECO:0000256" key="38">
    <source>
        <dbReference type="ARBA" id="ARBA00048510"/>
    </source>
</evidence>
<evidence type="ECO:0000256" key="35">
    <source>
        <dbReference type="ARBA" id="ARBA00047789"/>
    </source>
</evidence>
<dbReference type="GO" id="GO:0005524">
    <property type="term" value="F:ATP binding"/>
    <property type="evidence" value="ECO:0007669"/>
    <property type="project" value="UniProtKB-KW"/>
</dbReference>
<dbReference type="OMA" id="YYGAEHY"/>
<dbReference type="AlphaFoldDB" id="T1FTW6"/>
<evidence type="ECO:0000256" key="4">
    <source>
        <dbReference type="ARBA" id="ARBA00004374"/>
    </source>
</evidence>
<evidence type="ECO:0000256" key="13">
    <source>
        <dbReference type="ARBA" id="ARBA00022475"/>
    </source>
</evidence>
<dbReference type="GO" id="GO:0016887">
    <property type="term" value="F:ATP hydrolysis activity"/>
    <property type="evidence" value="ECO:0007669"/>
    <property type="project" value="InterPro"/>
</dbReference>
<evidence type="ECO:0000256" key="27">
    <source>
        <dbReference type="ARBA" id="ARBA00023228"/>
    </source>
</evidence>
<evidence type="ECO:0000259" key="44">
    <source>
        <dbReference type="PROSITE" id="PS50929"/>
    </source>
</evidence>
<dbReference type="eggNOG" id="KOG0056">
    <property type="taxonomic scope" value="Eukaryota"/>
</dbReference>
<dbReference type="PROSITE" id="PS50893">
    <property type="entry name" value="ABC_TRANSPORTER_2"/>
    <property type="match status" value="1"/>
</dbReference>
<feature type="domain" description="ABC transporter" evidence="43">
    <location>
        <begin position="611"/>
        <end position="878"/>
    </location>
</feature>
<dbReference type="RefSeq" id="XP_009020882.1">
    <property type="nucleotide sequence ID" value="XM_009022634.1"/>
</dbReference>
<protein>
    <recommendedName>
        <fullName evidence="31">ATP-binding cassette sub-family B member 6</fullName>
        <ecNumber evidence="30">7.6.2.5</ecNumber>
    </recommendedName>
    <alternativeName>
        <fullName evidence="32">ABC-type heme transporter ABCB6</fullName>
    </alternativeName>
</protein>
<evidence type="ECO:0000256" key="24">
    <source>
        <dbReference type="ARBA" id="ARBA00023128"/>
    </source>
</evidence>
<comment type="catalytic activity">
    <reaction evidence="37">
        <text>pheophorbide a(in) + ATP + H2O = pheophorbide a(out) + ADP + phosphate + H(+)</text>
        <dbReference type="Rhea" id="RHEA:61360"/>
        <dbReference type="ChEBI" id="CHEBI:15377"/>
        <dbReference type="ChEBI" id="CHEBI:15378"/>
        <dbReference type="ChEBI" id="CHEBI:30616"/>
        <dbReference type="ChEBI" id="CHEBI:43474"/>
        <dbReference type="ChEBI" id="CHEBI:58687"/>
        <dbReference type="ChEBI" id="CHEBI:456216"/>
    </reaction>
    <physiologicalReaction direction="left-to-right" evidence="37">
        <dbReference type="Rhea" id="RHEA:61361"/>
    </physiologicalReaction>
</comment>
<evidence type="ECO:0000256" key="34">
    <source>
        <dbReference type="ARBA" id="ARBA00047753"/>
    </source>
</evidence>
<evidence type="ECO:0000256" key="26">
    <source>
        <dbReference type="ARBA" id="ARBA00023157"/>
    </source>
</evidence>
<dbReference type="CDD" id="cd03253">
    <property type="entry name" value="ABCC_ATM1_transporter"/>
    <property type="match status" value="1"/>
</dbReference>
<reference evidence="46" key="3">
    <citation type="submission" date="2015-06" db="UniProtKB">
        <authorList>
            <consortium name="EnsemblMetazoa"/>
        </authorList>
    </citation>
    <scope>IDENTIFICATION</scope>
</reference>
<dbReference type="GO" id="GO:0020037">
    <property type="term" value="F:heme binding"/>
    <property type="evidence" value="ECO:0000318"/>
    <property type="project" value="GO_Central"/>
</dbReference>
<dbReference type="Gene3D" id="1.20.1560.10">
    <property type="entry name" value="ABC transporter type 1, transmembrane domain"/>
    <property type="match status" value="1"/>
</dbReference>
<evidence type="ECO:0000256" key="33">
    <source>
        <dbReference type="ARBA" id="ARBA00047649"/>
    </source>
</evidence>
<comment type="catalytic activity">
    <reaction evidence="39">
        <text>coproporphyrin III(in) + ATP + H2O = coproporphyrin III(out) + ADP + phosphate + H(+)</text>
        <dbReference type="Rhea" id="RHEA:66664"/>
        <dbReference type="ChEBI" id="CHEBI:15377"/>
        <dbReference type="ChEBI" id="CHEBI:15378"/>
        <dbReference type="ChEBI" id="CHEBI:30616"/>
        <dbReference type="ChEBI" id="CHEBI:43474"/>
        <dbReference type="ChEBI" id="CHEBI:131725"/>
        <dbReference type="ChEBI" id="CHEBI:456216"/>
    </reaction>
    <physiologicalReaction direction="left-to-right" evidence="39">
        <dbReference type="Rhea" id="RHEA:66665"/>
    </physiologicalReaction>
</comment>
<comment type="catalytic activity">
    <reaction evidence="40">
        <text>coproporphyrin I(in) + ATP + H2O = coproporphyrin I(out) + ADP + phosphate + H(+)</text>
        <dbReference type="Rhea" id="RHEA:66768"/>
        <dbReference type="ChEBI" id="CHEBI:15377"/>
        <dbReference type="ChEBI" id="CHEBI:15378"/>
        <dbReference type="ChEBI" id="CHEBI:30616"/>
        <dbReference type="ChEBI" id="CHEBI:43474"/>
        <dbReference type="ChEBI" id="CHEBI:167478"/>
        <dbReference type="ChEBI" id="CHEBI:456216"/>
    </reaction>
    <physiologicalReaction direction="left-to-right" evidence="40">
        <dbReference type="Rhea" id="RHEA:66769"/>
    </physiologicalReaction>
</comment>
<comment type="catalytic activity">
    <reaction evidence="35">
        <text>uroporphyrin I(in) + ATP + H2O = uroporphyrin I(out) + ADP + phosphate + H(+)</text>
        <dbReference type="Rhea" id="RHEA:66772"/>
        <dbReference type="ChEBI" id="CHEBI:15377"/>
        <dbReference type="ChEBI" id="CHEBI:15378"/>
        <dbReference type="ChEBI" id="CHEBI:30616"/>
        <dbReference type="ChEBI" id="CHEBI:43474"/>
        <dbReference type="ChEBI" id="CHEBI:167480"/>
        <dbReference type="ChEBI" id="CHEBI:456216"/>
    </reaction>
    <physiologicalReaction direction="left-to-right" evidence="35">
        <dbReference type="Rhea" id="RHEA:66773"/>
    </physiologicalReaction>
</comment>
<dbReference type="Pfam" id="PF00005">
    <property type="entry name" value="ABC_tran"/>
    <property type="match status" value="1"/>
</dbReference>
<evidence type="ECO:0000256" key="18">
    <source>
        <dbReference type="ARBA" id="ARBA00022787"/>
    </source>
</evidence>
<reference evidence="45 47" key="2">
    <citation type="journal article" date="2013" name="Nature">
        <title>Insights into bilaterian evolution from three spiralian genomes.</title>
        <authorList>
            <person name="Simakov O."/>
            <person name="Marletaz F."/>
            <person name="Cho S.J."/>
            <person name="Edsinger-Gonzales E."/>
            <person name="Havlak P."/>
            <person name="Hellsten U."/>
            <person name="Kuo D.H."/>
            <person name="Larsson T."/>
            <person name="Lv J."/>
            <person name="Arendt D."/>
            <person name="Savage R."/>
            <person name="Osoegawa K."/>
            <person name="de Jong P."/>
            <person name="Grimwood J."/>
            <person name="Chapman J.A."/>
            <person name="Shapiro H."/>
            <person name="Aerts A."/>
            <person name="Otillar R.P."/>
            <person name="Terry A.Y."/>
            <person name="Boore J.L."/>
            <person name="Grigoriev I.V."/>
            <person name="Lindberg D.R."/>
            <person name="Seaver E.C."/>
            <person name="Weisblat D.A."/>
            <person name="Putnam N.H."/>
            <person name="Rokhsar D.S."/>
        </authorList>
    </citation>
    <scope>NUCLEOTIDE SEQUENCE</scope>
</reference>
<evidence type="ECO:0000256" key="32">
    <source>
        <dbReference type="ARBA" id="ARBA00031413"/>
    </source>
</evidence>
<comment type="catalytic activity">
    <reaction evidence="38">
        <text>uroporphyrin III(in) + ATP + H2O = uroporphyrin III(out) + ADP + phosphate + H(+)</text>
        <dbReference type="Rhea" id="RHEA:66776"/>
        <dbReference type="ChEBI" id="CHEBI:15377"/>
        <dbReference type="ChEBI" id="CHEBI:15378"/>
        <dbReference type="ChEBI" id="CHEBI:30616"/>
        <dbReference type="ChEBI" id="CHEBI:43474"/>
        <dbReference type="ChEBI" id="CHEBI:167479"/>
        <dbReference type="ChEBI" id="CHEBI:456216"/>
    </reaction>
    <physiologicalReaction direction="left-to-right" evidence="38">
        <dbReference type="Rhea" id="RHEA:66777"/>
    </physiologicalReaction>
</comment>
<keyword evidence="17" id="KW-0967">Endosome</keyword>
<organism evidence="46 47">
    <name type="scientific">Helobdella robusta</name>
    <name type="common">Californian leech</name>
    <dbReference type="NCBI Taxonomy" id="6412"/>
    <lineage>
        <taxon>Eukaryota</taxon>
        <taxon>Metazoa</taxon>
        <taxon>Spiralia</taxon>
        <taxon>Lophotrochozoa</taxon>
        <taxon>Annelida</taxon>
        <taxon>Clitellata</taxon>
        <taxon>Hirudinea</taxon>
        <taxon>Rhynchobdellida</taxon>
        <taxon>Glossiphoniidae</taxon>
        <taxon>Helobdella</taxon>
    </lineage>
</organism>
<dbReference type="PROSITE" id="PS50929">
    <property type="entry name" value="ABC_TM1F"/>
    <property type="match status" value="1"/>
</dbReference>
<dbReference type="InterPro" id="IPR032410">
    <property type="entry name" value="ABCB6_N"/>
</dbReference>
<feature type="transmembrane region" description="Helical" evidence="42">
    <location>
        <begin position="70"/>
        <end position="93"/>
    </location>
</feature>
<keyword evidence="12" id="KW-0813">Transport</keyword>
<evidence type="ECO:0000256" key="6">
    <source>
        <dbReference type="ARBA" id="ARBA00004477"/>
    </source>
</evidence>
<dbReference type="Pfam" id="PF00664">
    <property type="entry name" value="ABC_membrane"/>
    <property type="match status" value="1"/>
</dbReference>
<feature type="domain" description="ABC transmembrane type-1" evidence="44">
    <location>
        <begin position="270"/>
        <end position="577"/>
    </location>
</feature>
<dbReference type="InterPro" id="IPR039421">
    <property type="entry name" value="Type_1_exporter"/>
</dbReference>
<evidence type="ECO:0000256" key="12">
    <source>
        <dbReference type="ARBA" id="ARBA00022448"/>
    </source>
</evidence>
<feature type="transmembrane region" description="Helical" evidence="42">
    <location>
        <begin position="176"/>
        <end position="196"/>
    </location>
</feature>
<keyword evidence="13" id="KW-1003">Cell membrane</keyword>
<keyword evidence="15 42" id="KW-0812">Transmembrane</keyword>
<dbReference type="InterPro" id="IPR036640">
    <property type="entry name" value="ABC1_TM_sf"/>
</dbReference>
<evidence type="ECO:0000256" key="1">
    <source>
        <dbReference type="ARBA" id="ARBA00004146"/>
    </source>
</evidence>
<evidence type="ECO:0000256" key="8">
    <source>
        <dbReference type="ARBA" id="ARBA00004651"/>
    </source>
</evidence>
<dbReference type="STRING" id="6412.T1FTW6"/>
<dbReference type="GeneID" id="20212263"/>
<dbReference type="EMBL" id="KB096830">
    <property type="protein sequence ID" value="ESO01170.1"/>
    <property type="molecule type" value="Genomic_DNA"/>
</dbReference>
<comment type="similarity">
    <text evidence="29">Belongs to the ABC transporter superfamily. ABCB family. Heavy Metal importer (TC 3.A.1.210) subfamily.</text>
</comment>
<comment type="catalytic activity">
    <reaction evidence="36">
        <text>protoporphyrin IX(in) + ATP + H2O = protoporphyrin IX(out) + ADP + phosphate + H(+)</text>
        <dbReference type="Rhea" id="RHEA:61336"/>
        <dbReference type="ChEBI" id="CHEBI:15377"/>
        <dbReference type="ChEBI" id="CHEBI:15378"/>
        <dbReference type="ChEBI" id="CHEBI:30616"/>
        <dbReference type="ChEBI" id="CHEBI:43474"/>
        <dbReference type="ChEBI" id="CHEBI:57306"/>
        <dbReference type="ChEBI" id="CHEBI:456216"/>
    </reaction>
    <physiologicalReaction direction="left-to-right" evidence="36">
        <dbReference type="Rhea" id="RHEA:61337"/>
    </physiologicalReaction>
</comment>
<dbReference type="SUPFAM" id="SSF90123">
    <property type="entry name" value="ABC transporter transmembrane region"/>
    <property type="match status" value="1"/>
</dbReference>
<dbReference type="Pfam" id="PF16185">
    <property type="entry name" value="MTABC_N"/>
    <property type="match status" value="1"/>
</dbReference>
<keyword evidence="21" id="KW-1278">Translocase</keyword>
<evidence type="ECO:0000313" key="45">
    <source>
        <dbReference type="EMBL" id="ESO01170.1"/>
    </source>
</evidence>
<keyword evidence="14" id="KW-0964">Secreted</keyword>
<dbReference type="InParanoid" id="T1FTW6"/>
<evidence type="ECO:0000256" key="39">
    <source>
        <dbReference type="ARBA" id="ARBA00048636"/>
    </source>
</evidence>
<dbReference type="PROSITE" id="PS00211">
    <property type="entry name" value="ABC_TRANSPORTER_1"/>
    <property type="match status" value="1"/>
</dbReference>
<dbReference type="GO" id="GO:0015886">
    <property type="term" value="P:heme transport"/>
    <property type="evidence" value="ECO:0000318"/>
    <property type="project" value="GO_Central"/>
</dbReference>
<keyword evidence="19" id="KW-0256">Endoplasmic reticulum</keyword>
<dbReference type="FunCoup" id="T1FTW6">
    <property type="interactions" value="799"/>
</dbReference>
<dbReference type="CTD" id="20212263"/>
<accession>T1FTW6</accession>
<dbReference type="GO" id="GO:0031901">
    <property type="term" value="C:early endosome membrane"/>
    <property type="evidence" value="ECO:0007669"/>
    <property type="project" value="UniProtKB-SubCell"/>
</dbReference>
<evidence type="ECO:0000256" key="2">
    <source>
        <dbReference type="ARBA" id="ARBA00004333"/>
    </source>
</evidence>
<dbReference type="GO" id="GO:0015439">
    <property type="term" value="F:ABC-type heme transporter activity"/>
    <property type="evidence" value="ECO:0000318"/>
    <property type="project" value="GO_Central"/>
</dbReference>
<dbReference type="GO" id="GO:0005774">
    <property type="term" value="C:vacuolar membrane"/>
    <property type="evidence" value="ECO:0000318"/>
    <property type="project" value="GO_Central"/>
</dbReference>
<dbReference type="InterPro" id="IPR011527">
    <property type="entry name" value="ABC1_TM_dom"/>
</dbReference>
<keyword evidence="22 42" id="KW-1133">Transmembrane helix</keyword>
<feature type="transmembrane region" description="Helical" evidence="42">
    <location>
        <begin position="267"/>
        <end position="290"/>
    </location>
</feature>
<evidence type="ECO:0000256" key="23">
    <source>
        <dbReference type="ARBA" id="ARBA00023034"/>
    </source>
</evidence>
<dbReference type="EC" id="7.6.2.5" evidence="30"/>
<dbReference type="GO" id="GO:0032585">
    <property type="term" value="C:multivesicular body membrane"/>
    <property type="evidence" value="ECO:0007669"/>
    <property type="project" value="UniProtKB-SubCell"/>
</dbReference>
<evidence type="ECO:0000313" key="46">
    <source>
        <dbReference type="EnsemblMetazoa" id="HelroP192396"/>
    </source>
</evidence>
<reference evidence="47" key="1">
    <citation type="submission" date="2012-12" db="EMBL/GenBank/DDBJ databases">
        <authorList>
            <person name="Hellsten U."/>
            <person name="Grimwood J."/>
            <person name="Chapman J.A."/>
            <person name="Shapiro H."/>
            <person name="Aerts A."/>
            <person name="Otillar R.P."/>
            <person name="Terry A.Y."/>
            <person name="Boore J.L."/>
            <person name="Simakov O."/>
            <person name="Marletaz F."/>
            <person name="Cho S.-J."/>
            <person name="Edsinger-Gonzales E."/>
            <person name="Havlak P."/>
            <person name="Kuo D.-H."/>
            <person name="Larsson T."/>
            <person name="Lv J."/>
            <person name="Arendt D."/>
            <person name="Savage R."/>
            <person name="Osoegawa K."/>
            <person name="de Jong P."/>
            <person name="Lindberg D.R."/>
            <person name="Seaver E.C."/>
            <person name="Weisblat D.A."/>
            <person name="Putnam N.H."/>
            <person name="Grigoriev I.V."/>
            <person name="Rokhsar D.S."/>
        </authorList>
    </citation>
    <scope>NUCLEOTIDE SEQUENCE</scope>
</reference>
<evidence type="ECO:0000256" key="9">
    <source>
        <dbReference type="ARBA" id="ARBA00004653"/>
    </source>
</evidence>
<dbReference type="SUPFAM" id="SSF52540">
    <property type="entry name" value="P-loop containing nucleoside triphosphate hydrolases"/>
    <property type="match status" value="1"/>
</dbReference>
<proteinExistence type="inferred from homology"/>
<comment type="catalytic activity">
    <reaction evidence="33">
        <text>heme b(in) + ATP + H2O = heme b(out) + ADP + phosphate + H(+)</text>
        <dbReference type="Rhea" id="RHEA:19261"/>
        <dbReference type="ChEBI" id="CHEBI:15377"/>
        <dbReference type="ChEBI" id="CHEBI:15378"/>
        <dbReference type="ChEBI" id="CHEBI:30616"/>
        <dbReference type="ChEBI" id="CHEBI:43474"/>
        <dbReference type="ChEBI" id="CHEBI:60344"/>
        <dbReference type="ChEBI" id="CHEBI:456216"/>
        <dbReference type="EC" id="7.6.2.5"/>
    </reaction>
    <physiologicalReaction direction="left-to-right" evidence="33">
        <dbReference type="Rhea" id="RHEA:19262"/>
    </physiologicalReaction>
</comment>
<feature type="transmembrane region" description="Helical" evidence="42">
    <location>
        <begin position="136"/>
        <end position="156"/>
    </location>
</feature>
<feature type="compositionally biased region" description="Acidic residues" evidence="41">
    <location>
        <begin position="738"/>
        <end position="749"/>
    </location>
</feature>
<evidence type="ECO:0000256" key="7">
    <source>
        <dbReference type="ARBA" id="ARBA00004550"/>
    </source>
</evidence>
<evidence type="ECO:0000256" key="19">
    <source>
        <dbReference type="ARBA" id="ARBA00022824"/>
    </source>
</evidence>
<dbReference type="GO" id="GO:0005886">
    <property type="term" value="C:plasma membrane"/>
    <property type="evidence" value="ECO:0007669"/>
    <property type="project" value="UniProtKB-SubCell"/>
</dbReference>
<feature type="transmembrane region" description="Helical" evidence="42">
    <location>
        <begin position="431"/>
        <end position="453"/>
    </location>
</feature>
<evidence type="ECO:0000256" key="21">
    <source>
        <dbReference type="ARBA" id="ARBA00022967"/>
    </source>
</evidence>
<evidence type="ECO:0000256" key="10">
    <source>
        <dbReference type="ARBA" id="ARBA00004656"/>
    </source>
</evidence>
<dbReference type="EnsemblMetazoa" id="HelroT192396">
    <property type="protein sequence ID" value="HelroP192396"/>
    <property type="gene ID" value="HelroG192396"/>
</dbReference>
<gene>
    <name evidence="46" type="primary">20212263</name>
    <name evidence="45" type="ORF">HELRODRAFT_192396</name>
</gene>
<dbReference type="PANTHER" id="PTHR24221:SF654">
    <property type="entry name" value="ATP-BINDING CASSETTE SUB-FAMILY B MEMBER 6"/>
    <property type="match status" value="1"/>
</dbReference>
<evidence type="ECO:0000256" key="41">
    <source>
        <dbReference type="SAM" id="MobiDB-lite"/>
    </source>
</evidence>
<keyword evidence="24" id="KW-0496">Mitochondrion</keyword>
<dbReference type="InterPro" id="IPR017871">
    <property type="entry name" value="ABC_transporter-like_CS"/>
</dbReference>
<dbReference type="GO" id="GO:0005765">
    <property type="term" value="C:lysosomal membrane"/>
    <property type="evidence" value="ECO:0007669"/>
    <property type="project" value="UniProtKB-SubCell"/>
</dbReference>
<keyword evidence="26" id="KW-1015">Disulfide bond</keyword>
<dbReference type="KEGG" id="hro:HELRODRAFT_192396"/>
<evidence type="ECO:0000256" key="16">
    <source>
        <dbReference type="ARBA" id="ARBA00022741"/>
    </source>
</evidence>
<keyword evidence="25 42" id="KW-0472">Membrane</keyword>
<dbReference type="OrthoDB" id="6500128at2759"/>
<evidence type="ECO:0000256" key="42">
    <source>
        <dbReference type="SAM" id="Phobius"/>
    </source>
</evidence>
<evidence type="ECO:0000256" key="20">
    <source>
        <dbReference type="ARBA" id="ARBA00022840"/>
    </source>
</evidence>
<evidence type="ECO:0000259" key="43">
    <source>
        <dbReference type="PROSITE" id="PS50893"/>
    </source>
</evidence>
<dbReference type="GO" id="GO:0055085">
    <property type="term" value="P:transmembrane transport"/>
    <property type="evidence" value="ECO:0000318"/>
    <property type="project" value="GO_Central"/>
</dbReference>